<accession>A0A0B0PZ45</accession>
<dbReference type="EMBL" id="KN451881">
    <property type="protein sequence ID" value="KHG29774.1"/>
    <property type="molecule type" value="Genomic_DNA"/>
</dbReference>
<keyword evidence="2" id="KW-1185">Reference proteome</keyword>
<reference evidence="2" key="1">
    <citation type="submission" date="2014-09" db="EMBL/GenBank/DDBJ databases">
        <authorList>
            <person name="Mudge J."/>
            <person name="Ramaraj T."/>
            <person name="Lindquist I.E."/>
            <person name="Bharti A.K."/>
            <person name="Sundararajan A."/>
            <person name="Cameron C.T."/>
            <person name="Woodward J.E."/>
            <person name="May G.D."/>
            <person name="Brubaker C."/>
            <person name="Broadhvest J."/>
            <person name="Wilkins T.A."/>
        </authorList>
    </citation>
    <scope>NUCLEOTIDE SEQUENCE</scope>
    <source>
        <strain evidence="2">cv. AKA8401</strain>
    </source>
</reference>
<protein>
    <submittedName>
        <fullName evidence="1">Uncharacterized protein</fullName>
    </submittedName>
</protein>
<evidence type="ECO:0000313" key="2">
    <source>
        <dbReference type="Proteomes" id="UP000032142"/>
    </source>
</evidence>
<dbReference type="Proteomes" id="UP000032142">
    <property type="component" value="Unassembled WGS sequence"/>
</dbReference>
<evidence type="ECO:0000313" key="1">
    <source>
        <dbReference type="EMBL" id="KHG29774.1"/>
    </source>
</evidence>
<gene>
    <name evidence="1" type="ORF">F383_11836</name>
</gene>
<name>A0A0B0PZ45_GOSAR</name>
<dbReference type="AlphaFoldDB" id="A0A0B0PZ45"/>
<sequence length="38" mass="4498">MDKMVKMTIFAYEFWQVGSGLEIVGGRITLSSYYFWEN</sequence>
<organism evidence="1 2">
    <name type="scientific">Gossypium arboreum</name>
    <name type="common">Tree cotton</name>
    <name type="synonym">Gossypium nanking</name>
    <dbReference type="NCBI Taxonomy" id="29729"/>
    <lineage>
        <taxon>Eukaryota</taxon>
        <taxon>Viridiplantae</taxon>
        <taxon>Streptophyta</taxon>
        <taxon>Embryophyta</taxon>
        <taxon>Tracheophyta</taxon>
        <taxon>Spermatophyta</taxon>
        <taxon>Magnoliopsida</taxon>
        <taxon>eudicotyledons</taxon>
        <taxon>Gunneridae</taxon>
        <taxon>Pentapetalae</taxon>
        <taxon>rosids</taxon>
        <taxon>malvids</taxon>
        <taxon>Malvales</taxon>
        <taxon>Malvaceae</taxon>
        <taxon>Malvoideae</taxon>
        <taxon>Gossypium</taxon>
    </lineage>
</organism>
<proteinExistence type="predicted"/>